<dbReference type="EMBL" id="JBHULX010000039">
    <property type="protein sequence ID" value="MFD2592673.1"/>
    <property type="molecule type" value="Genomic_DNA"/>
</dbReference>
<keyword evidence="7" id="KW-1185">Reference proteome</keyword>
<sequence>MKKKYTIKDIAKLANVSKGTVDRVLHNRGKVSQASLDKVNEVLQKIDYQPNLIARNLKNNKVYHICILLPDPEIDPYWSPCVPGIETAIMEFKSFGFAIEPFYFDPNKTASFLEIHAQVLSLKPDAVLLASLFYKESIQAVEEYPDTTVISVFNTFIDNPKVKNFVGQDLYQSGRVGAKLMHMVTKGEGVPLVVHVDEQFSNAIHMQEKEKGFRTYYKEYVASEDVKTITVSKSEVRKELVEILTDNKDINGCFITTSKVFQVADIIRDVNKEIAIIGYDLLKENVSLLEKDFVDFLIHQNPERQVYLGVSKLVEFFLFKKEMRYKRLLPIDIVTSENVSSYLS</sequence>
<organism evidence="6 7">
    <name type="scientific">Aquimarina hainanensis</name>
    <dbReference type="NCBI Taxonomy" id="1578017"/>
    <lineage>
        <taxon>Bacteria</taxon>
        <taxon>Pseudomonadati</taxon>
        <taxon>Bacteroidota</taxon>
        <taxon>Flavobacteriia</taxon>
        <taxon>Flavobacteriales</taxon>
        <taxon>Flavobacteriaceae</taxon>
        <taxon>Aquimarina</taxon>
    </lineage>
</organism>
<evidence type="ECO:0000256" key="1">
    <source>
        <dbReference type="ARBA" id="ARBA00023015"/>
    </source>
</evidence>
<evidence type="ECO:0000256" key="2">
    <source>
        <dbReference type="ARBA" id="ARBA00023125"/>
    </source>
</evidence>
<dbReference type="RefSeq" id="WP_378254730.1">
    <property type="nucleotide sequence ID" value="NZ_JBHSJV010000001.1"/>
</dbReference>
<evidence type="ECO:0000259" key="5">
    <source>
        <dbReference type="PROSITE" id="PS50943"/>
    </source>
</evidence>
<dbReference type="PROSITE" id="PS00356">
    <property type="entry name" value="HTH_LACI_1"/>
    <property type="match status" value="1"/>
</dbReference>
<dbReference type="PANTHER" id="PTHR30146">
    <property type="entry name" value="LACI-RELATED TRANSCRIPTIONAL REPRESSOR"/>
    <property type="match status" value="1"/>
</dbReference>
<name>A0ABW5NEQ6_9FLAO</name>
<proteinExistence type="predicted"/>
<dbReference type="Gene3D" id="1.10.260.40">
    <property type="entry name" value="lambda repressor-like DNA-binding domains"/>
    <property type="match status" value="1"/>
</dbReference>
<protein>
    <submittedName>
        <fullName evidence="6">LacI family DNA-binding transcriptional regulator</fullName>
    </submittedName>
</protein>
<dbReference type="PROSITE" id="PS50932">
    <property type="entry name" value="HTH_LACI_2"/>
    <property type="match status" value="1"/>
</dbReference>
<evidence type="ECO:0000313" key="7">
    <source>
        <dbReference type="Proteomes" id="UP001597459"/>
    </source>
</evidence>
<keyword evidence="1" id="KW-0805">Transcription regulation</keyword>
<dbReference type="SMART" id="SM00354">
    <property type="entry name" value="HTH_LACI"/>
    <property type="match status" value="1"/>
</dbReference>
<evidence type="ECO:0000259" key="4">
    <source>
        <dbReference type="PROSITE" id="PS50932"/>
    </source>
</evidence>
<dbReference type="PANTHER" id="PTHR30146:SF144">
    <property type="entry name" value="LACI-FAMILY TRANSCRIPTION REGULATOR"/>
    <property type="match status" value="1"/>
</dbReference>
<dbReference type="CDD" id="cd01392">
    <property type="entry name" value="HTH_LacI"/>
    <property type="match status" value="1"/>
</dbReference>
<dbReference type="Proteomes" id="UP001597459">
    <property type="component" value="Unassembled WGS sequence"/>
</dbReference>
<dbReference type="InterPro" id="IPR028082">
    <property type="entry name" value="Peripla_BP_I"/>
</dbReference>
<keyword evidence="2 6" id="KW-0238">DNA-binding</keyword>
<dbReference type="GO" id="GO:0003677">
    <property type="term" value="F:DNA binding"/>
    <property type="evidence" value="ECO:0007669"/>
    <property type="project" value="UniProtKB-KW"/>
</dbReference>
<evidence type="ECO:0000313" key="6">
    <source>
        <dbReference type="EMBL" id="MFD2592673.1"/>
    </source>
</evidence>
<dbReference type="PROSITE" id="PS50943">
    <property type="entry name" value="HTH_CROC1"/>
    <property type="match status" value="1"/>
</dbReference>
<dbReference type="InterPro" id="IPR025997">
    <property type="entry name" value="SBP_2_dom"/>
</dbReference>
<reference evidence="7" key="1">
    <citation type="journal article" date="2019" name="Int. J. Syst. Evol. Microbiol.">
        <title>The Global Catalogue of Microorganisms (GCM) 10K type strain sequencing project: providing services to taxonomists for standard genome sequencing and annotation.</title>
        <authorList>
            <consortium name="The Broad Institute Genomics Platform"/>
            <consortium name="The Broad Institute Genome Sequencing Center for Infectious Disease"/>
            <person name="Wu L."/>
            <person name="Ma J."/>
        </authorList>
    </citation>
    <scope>NUCLEOTIDE SEQUENCE [LARGE SCALE GENOMIC DNA]</scope>
    <source>
        <strain evidence="7">KCTC 42423</strain>
    </source>
</reference>
<dbReference type="Gene3D" id="3.40.50.2300">
    <property type="match status" value="2"/>
</dbReference>
<comment type="caution">
    <text evidence="6">The sequence shown here is derived from an EMBL/GenBank/DDBJ whole genome shotgun (WGS) entry which is preliminary data.</text>
</comment>
<dbReference type="InterPro" id="IPR010982">
    <property type="entry name" value="Lambda_DNA-bd_dom_sf"/>
</dbReference>
<feature type="domain" description="HTH lacI-type" evidence="4">
    <location>
        <begin position="5"/>
        <end position="59"/>
    </location>
</feature>
<dbReference type="Pfam" id="PF00356">
    <property type="entry name" value="LacI"/>
    <property type="match status" value="1"/>
</dbReference>
<keyword evidence="3" id="KW-0804">Transcription</keyword>
<accession>A0ABW5NEQ6</accession>
<dbReference type="InterPro" id="IPR001387">
    <property type="entry name" value="Cro/C1-type_HTH"/>
</dbReference>
<gene>
    <name evidence="6" type="ORF">ACFSTE_17690</name>
</gene>
<feature type="domain" description="HTH cro/C1-type" evidence="5">
    <location>
        <begin position="2"/>
        <end position="49"/>
    </location>
</feature>
<dbReference type="SUPFAM" id="SSF47413">
    <property type="entry name" value="lambda repressor-like DNA-binding domains"/>
    <property type="match status" value="1"/>
</dbReference>
<dbReference type="SUPFAM" id="SSF53822">
    <property type="entry name" value="Periplasmic binding protein-like I"/>
    <property type="match status" value="1"/>
</dbReference>
<dbReference type="Pfam" id="PF13407">
    <property type="entry name" value="Peripla_BP_4"/>
    <property type="match status" value="1"/>
</dbReference>
<evidence type="ECO:0000256" key="3">
    <source>
        <dbReference type="ARBA" id="ARBA00023163"/>
    </source>
</evidence>
<dbReference type="InterPro" id="IPR000843">
    <property type="entry name" value="HTH_LacI"/>
</dbReference>